<dbReference type="EMBL" id="BJVI01000033">
    <property type="protein sequence ID" value="GEL19237.1"/>
    <property type="molecule type" value="Genomic_DNA"/>
</dbReference>
<dbReference type="Proteomes" id="UP000321328">
    <property type="component" value="Unassembled WGS sequence"/>
</dbReference>
<comment type="caution">
    <text evidence="1">The sequence shown here is derived from an EMBL/GenBank/DDBJ whole genome shotgun (WGS) entry which is preliminary data.</text>
</comment>
<keyword evidence="2" id="KW-1185">Reference proteome</keyword>
<accession>A0A511D3J3</accession>
<evidence type="ECO:0000313" key="2">
    <source>
        <dbReference type="Proteomes" id="UP000321328"/>
    </source>
</evidence>
<organism evidence="1 2">
    <name type="scientific">Pseudonocardia asaccharolytica DSM 44247 = NBRC 16224</name>
    <dbReference type="NCBI Taxonomy" id="1123024"/>
    <lineage>
        <taxon>Bacteria</taxon>
        <taxon>Bacillati</taxon>
        <taxon>Actinomycetota</taxon>
        <taxon>Actinomycetes</taxon>
        <taxon>Pseudonocardiales</taxon>
        <taxon>Pseudonocardiaceae</taxon>
        <taxon>Pseudonocardia</taxon>
    </lineage>
</organism>
<reference evidence="1 2" key="1">
    <citation type="submission" date="2019-07" db="EMBL/GenBank/DDBJ databases">
        <title>Whole genome shotgun sequence of Pseudonocardia asaccharolytica NBRC 16224.</title>
        <authorList>
            <person name="Hosoyama A."/>
            <person name="Uohara A."/>
            <person name="Ohji S."/>
            <person name="Ichikawa N."/>
        </authorList>
    </citation>
    <scope>NUCLEOTIDE SEQUENCE [LARGE SCALE GENOMIC DNA]</scope>
    <source>
        <strain evidence="1 2">NBRC 16224</strain>
    </source>
</reference>
<protein>
    <submittedName>
        <fullName evidence="1">Uncharacterized protein</fullName>
    </submittedName>
</protein>
<name>A0A511D3J3_9PSEU</name>
<gene>
    <name evidence="1" type="ORF">PA7_30740</name>
</gene>
<sequence>MPGRVGGAAARARRGRPRRAVIAVSRAGEAPDLFERVGRQDQPGLTLRAQASVVEQQAAAGAQAKVVRSIPVTGAWQEPLKWQQPRPAIFVRGDTAYVNDPNTKELSGVRS</sequence>
<evidence type="ECO:0000313" key="1">
    <source>
        <dbReference type="EMBL" id="GEL19237.1"/>
    </source>
</evidence>
<dbReference type="AlphaFoldDB" id="A0A511D3J3"/>
<proteinExistence type="predicted"/>
<dbReference type="STRING" id="1123024.GCA_000423625_04224"/>